<name>A0A6M0H4D1_9CLOT</name>
<dbReference type="RefSeq" id="WP_199869738.1">
    <property type="nucleotide sequence ID" value="NZ_JAAGPU010000012.1"/>
</dbReference>
<sequence>MKIVDLRKYDFYFGNVTKINDEEFIFGHMNKECGNVYLNFYKYDLIKDSIIKLNKYGIPMYDFATTLSTIVEDGYIYTNVLGISNYYDFYKISIQDGTVEKLYSFDKSGIINMLNSRYVLAYGEDYKDDEEMYESIYEEDGILYLIDLIERKTYVIKDNVIRLEDGGYFKVYKYNNEEWIVFETDQNINDNSVKLHIHKDGYGVSLMRISVNQLVEDVKNNEESLKVTPIMECTENIGVRFLEMDNDNIYFKATDFKNNIEKIYEIGKEKFHINKIKEYDFEVDKEGRKYTVYDINSKQLICKKLKGENVFYCEKSNKEVASKWEKEEFIKIIDNNMILESVYEDKIRVINLEDLSEKEYENSYEIIGNNLILFEII</sequence>
<proteinExistence type="predicted"/>
<comment type="caution">
    <text evidence="1">The sequence shown here is derived from an EMBL/GenBank/DDBJ whole genome shotgun (WGS) entry which is preliminary data.</text>
</comment>
<dbReference type="EMBL" id="JAAGPU010000012">
    <property type="protein sequence ID" value="NEU04731.1"/>
    <property type="molecule type" value="Genomic_DNA"/>
</dbReference>
<reference evidence="1 2" key="1">
    <citation type="submission" date="2020-02" db="EMBL/GenBank/DDBJ databases">
        <title>Genome assembly of a novel Clostridium senegalense strain.</title>
        <authorList>
            <person name="Gupta T.B."/>
            <person name="Jauregui R."/>
            <person name="Maclean P."/>
            <person name="Nawarathana A."/>
            <person name="Brightwell G."/>
        </authorList>
    </citation>
    <scope>NUCLEOTIDE SEQUENCE [LARGE SCALE GENOMIC DNA]</scope>
    <source>
        <strain evidence="1 2">AGRFS4</strain>
    </source>
</reference>
<keyword evidence="2" id="KW-1185">Reference proteome</keyword>
<dbReference type="AlphaFoldDB" id="A0A6M0H4D1"/>
<evidence type="ECO:0000313" key="2">
    <source>
        <dbReference type="Proteomes" id="UP000481872"/>
    </source>
</evidence>
<evidence type="ECO:0000313" key="1">
    <source>
        <dbReference type="EMBL" id="NEU04731.1"/>
    </source>
</evidence>
<gene>
    <name evidence="1" type="ORF">G3M99_07675</name>
</gene>
<organism evidence="1 2">
    <name type="scientific">Clostridium senegalense</name>
    <dbReference type="NCBI Taxonomy" id="1465809"/>
    <lineage>
        <taxon>Bacteria</taxon>
        <taxon>Bacillati</taxon>
        <taxon>Bacillota</taxon>
        <taxon>Clostridia</taxon>
        <taxon>Eubacteriales</taxon>
        <taxon>Clostridiaceae</taxon>
        <taxon>Clostridium</taxon>
    </lineage>
</organism>
<dbReference type="Proteomes" id="UP000481872">
    <property type="component" value="Unassembled WGS sequence"/>
</dbReference>
<protein>
    <recommendedName>
        <fullName evidence="3">WG repeat-containing protein</fullName>
    </recommendedName>
</protein>
<accession>A0A6M0H4D1</accession>
<evidence type="ECO:0008006" key="3">
    <source>
        <dbReference type="Google" id="ProtNLM"/>
    </source>
</evidence>